<feature type="compositionally biased region" description="Low complexity" evidence="1">
    <location>
        <begin position="205"/>
        <end position="214"/>
    </location>
</feature>
<sequence>STTNGGGGGVGVGVGEESANDTKRIHAARCMRYLIRLLWTKQVKEAKELLTMAFKCSDTNRFAHFLRDPTKEPLDWHDFDIPYCLDQLKHFQNLVVFKQRDIVQLLQHFETCQFRIGQVLLLLTNHNVSQAIDDLTLLRQNLTHQIDTIRSGYDEDDEVPDLPLPSSTSTTTTTTSSPFSSYPTASVPGAPSAPGFISNWDRRGSNSSQRNSRGPGAILASTHRLKNTRSGNAATSSLGGAGTGSGGITAAALSSNGGSGGGAFEALPVQE</sequence>
<gene>
    <name evidence="2" type="ORF">RFI_22593</name>
</gene>
<dbReference type="AlphaFoldDB" id="X6MNX0"/>
<dbReference type="Proteomes" id="UP000023152">
    <property type="component" value="Unassembled WGS sequence"/>
</dbReference>
<dbReference type="EMBL" id="ASPP01019775">
    <property type="protein sequence ID" value="ETO14775.1"/>
    <property type="molecule type" value="Genomic_DNA"/>
</dbReference>
<comment type="caution">
    <text evidence="2">The sequence shown here is derived from an EMBL/GenBank/DDBJ whole genome shotgun (WGS) entry which is preliminary data.</text>
</comment>
<name>X6MNX0_RETFI</name>
<feature type="non-terminal residue" evidence="2">
    <location>
        <position position="1"/>
    </location>
</feature>
<reference evidence="2 3" key="1">
    <citation type="journal article" date="2013" name="Curr. Biol.">
        <title>The Genome of the Foraminiferan Reticulomyxa filosa.</title>
        <authorList>
            <person name="Glockner G."/>
            <person name="Hulsmann N."/>
            <person name="Schleicher M."/>
            <person name="Noegel A.A."/>
            <person name="Eichinger L."/>
            <person name="Gallinger C."/>
            <person name="Pawlowski J."/>
            <person name="Sierra R."/>
            <person name="Euteneuer U."/>
            <person name="Pillet L."/>
            <person name="Moustafa A."/>
            <person name="Platzer M."/>
            <person name="Groth M."/>
            <person name="Szafranski K."/>
            <person name="Schliwa M."/>
        </authorList>
    </citation>
    <scope>NUCLEOTIDE SEQUENCE [LARGE SCALE GENOMIC DNA]</scope>
</reference>
<evidence type="ECO:0000313" key="3">
    <source>
        <dbReference type="Proteomes" id="UP000023152"/>
    </source>
</evidence>
<keyword evidence="3" id="KW-1185">Reference proteome</keyword>
<accession>X6MNX0</accession>
<feature type="compositionally biased region" description="Low complexity" evidence="1">
    <location>
        <begin position="164"/>
        <end position="186"/>
    </location>
</feature>
<evidence type="ECO:0000313" key="2">
    <source>
        <dbReference type="EMBL" id="ETO14775.1"/>
    </source>
</evidence>
<proteinExistence type="predicted"/>
<organism evidence="2 3">
    <name type="scientific">Reticulomyxa filosa</name>
    <dbReference type="NCBI Taxonomy" id="46433"/>
    <lineage>
        <taxon>Eukaryota</taxon>
        <taxon>Sar</taxon>
        <taxon>Rhizaria</taxon>
        <taxon>Retaria</taxon>
        <taxon>Foraminifera</taxon>
        <taxon>Monothalamids</taxon>
        <taxon>Reticulomyxidae</taxon>
        <taxon>Reticulomyxa</taxon>
    </lineage>
</organism>
<evidence type="ECO:0000256" key="1">
    <source>
        <dbReference type="SAM" id="MobiDB-lite"/>
    </source>
</evidence>
<feature type="region of interest" description="Disordered" evidence="1">
    <location>
        <begin position="152"/>
        <end position="271"/>
    </location>
</feature>
<feature type="non-terminal residue" evidence="2">
    <location>
        <position position="271"/>
    </location>
</feature>
<protein>
    <submittedName>
        <fullName evidence="2">Uncharacterized protein</fullName>
    </submittedName>
</protein>